<accession>A0A1F2PCK3</accession>
<dbReference type="EMBL" id="LKEU01000044">
    <property type="protein sequence ID" value="OFV69139.1"/>
    <property type="molecule type" value="Genomic_DNA"/>
</dbReference>
<dbReference type="Proteomes" id="UP000176244">
    <property type="component" value="Unassembled WGS sequence"/>
</dbReference>
<evidence type="ECO:0000313" key="3">
    <source>
        <dbReference type="Proteomes" id="UP000176244"/>
    </source>
</evidence>
<dbReference type="Pfam" id="PF01381">
    <property type="entry name" value="HTH_3"/>
    <property type="match status" value="1"/>
</dbReference>
<dbReference type="SUPFAM" id="SSF47413">
    <property type="entry name" value="lambda repressor-like DNA-binding domains"/>
    <property type="match status" value="1"/>
</dbReference>
<organism evidence="2 3">
    <name type="scientific">Acetobacterium wieringae</name>
    <dbReference type="NCBI Taxonomy" id="52694"/>
    <lineage>
        <taxon>Bacteria</taxon>
        <taxon>Bacillati</taxon>
        <taxon>Bacillota</taxon>
        <taxon>Clostridia</taxon>
        <taxon>Eubacteriales</taxon>
        <taxon>Eubacteriaceae</taxon>
        <taxon>Acetobacterium</taxon>
    </lineage>
</organism>
<feature type="domain" description="HTH cro/C1-type" evidence="1">
    <location>
        <begin position="18"/>
        <end position="62"/>
    </location>
</feature>
<evidence type="ECO:0000313" key="2">
    <source>
        <dbReference type="EMBL" id="OFV69139.1"/>
    </source>
</evidence>
<sequence length="66" mass="7586">MENVIIAKRLVELRGVRTQKEVAESLGISISALSMYEIGQRIPRDEVKIKIAKYYGKSVQDIFFKQ</sequence>
<proteinExistence type="predicted"/>
<dbReference type="GO" id="GO:0003677">
    <property type="term" value="F:DNA binding"/>
    <property type="evidence" value="ECO:0007669"/>
    <property type="project" value="InterPro"/>
</dbReference>
<dbReference type="InterPro" id="IPR010982">
    <property type="entry name" value="Lambda_DNA-bd_dom_sf"/>
</dbReference>
<dbReference type="OrthoDB" id="9811208at2"/>
<dbReference type="RefSeq" id="WP_070372582.1">
    <property type="nucleotide sequence ID" value="NZ_LKEU01000044.1"/>
</dbReference>
<dbReference type="CDD" id="cd00093">
    <property type="entry name" value="HTH_XRE"/>
    <property type="match status" value="1"/>
</dbReference>
<dbReference type="Gene3D" id="1.10.260.40">
    <property type="entry name" value="lambda repressor-like DNA-binding domains"/>
    <property type="match status" value="1"/>
</dbReference>
<dbReference type="SMART" id="SM00530">
    <property type="entry name" value="HTH_XRE"/>
    <property type="match status" value="1"/>
</dbReference>
<dbReference type="STRING" id="52694.ACWI_33330"/>
<reference evidence="2 3" key="1">
    <citation type="submission" date="2015-09" db="EMBL/GenBank/DDBJ databases">
        <title>Genome sequence of Acetobacterium wieringae DSM 1911.</title>
        <authorList>
            <person name="Poehlein A."/>
            <person name="Bengelsdorf F.R."/>
            <person name="Schiel-Bengelsdorf B."/>
            <person name="Duerre P."/>
            <person name="Daniel R."/>
        </authorList>
    </citation>
    <scope>NUCLEOTIDE SEQUENCE [LARGE SCALE GENOMIC DNA]</scope>
    <source>
        <strain evidence="2 3">DSM 1911</strain>
    </source>
</reference>
<comment type="caution">
    <text evidence="2">The sequence shown here is derived from an EMBL/GenBank/DDBJ whole genome shotgun (WGS) entry which is preliminary data.</text>
</comment>
<evidence type="ECO:0000259" key="1">
    <source>
        <dbReference type="PROSITE" id="PS50943"/>
    </source>
</evidence>
<dbReference type="AlphaFoldDB" id="A0A1F2PCK3"/>
<name>A0A1F2PCK3_9FIRM</name>
<protein>
    <submittedName>
        <fullName evidence="2">HTH-type transcriptional regulator Xre</fullName>
    </submittedName>
</protein>
<dbReference type="PROSITE" id="PS50943">
    <property type="entry name" value="HTH_CROC1"/>
    <property type="match status" value="1"/>
</dbReference>
<gene>
    <name evidence="2" type="primary">xre_4</name>
    <name evidence="2" type="ORF">ACWI_33330</name>
</gene>
<dbReference type="InterPro" id="IPR001387">
    <property type="entry name" value="Cro/C1-type_HTH"/>
</dbReference>